<dbReference type="EC" id="2.7.13.3" evidence="3"/>
<evidence type="ECO:0000313" key="12">
    <source>
        <dbReference type="EMBL" id="TPW29527.1"/>
    </source>
</evidence>
<dbReference type="PANTHER" id="PTHR45436:SF5">
    <property type="entry name" value="SENSOR HISTIDINE KINASE TRCS"/>
    <property type="match status" value="1"/>
</dbReference>
<proteinExistence type="predicted"/>
<dbReference type="PANTHER" id="PTHR45436">
    <property type="entry name" value="SENSOR HISTIDINE KINASE YKOH"/>
    <property type="match status" value="1"/>
</dbReference>
<keyword evidence="13" id="KW-1185">Reference proteome</keyword>
<accession>A0A506UCQ1</accession>
<evidence type="ECO:0000256" key="4">
    <source>
        <dbReference type="ARBA" id="ARBA00022553"/>
    </source>
</evidence>
<dbReference type="InterPro" id="IPR050428">
    <property type="entry name" value="TCS_sensor_his_kinase"/>
</dbReference>
<dbReference type="SMART" id="SM00387">
    <property type="entry name" value="HATPase_c"/>
    <property type="match status" value="1"/>
</dbReference>
<name>A0A506UCQ1_9HYPH</name>
<evidence type="ECO:0000256" key="6">
    <source>
        <dbReference type="ARBA" id="ARBA00022692"/>
    </source>
</evidence>
<keyword evidence="8 10" id="KW-1133">Transmembrane helix</keyword>
<dbReference type="InterPro" id="IPR036890">
    <property type="entry name" value="HATPase_C_sf"/>
</dbReference>
<evidence type="ECO:0000313" key="13">
    <source>
        <dbReference type="Proteomes" id="UP000318801"/>
    </source>
</evidence>
<feature type="transmembrane region" description="Helical" evidence="10">
    <location>
        <begin position="12"/>
        <end position="33"/>
    </location>
</feature>
<gene>
    <name evidence="12" type="ORF">FJU08_13945</name>
</gene>
<organism evidence="12 13">
    <name type="scientific">Martelella alba</name>
    <dbReference type="NCBI Taxonomy" id="2590451"/>
    <lineage>
        <taxon>Bacteria</taxon>
        <taxon>Pseudomonadati</taxon>
        <taxon>Pseudomonadota</taxon>
        <taxon>Alphaproteobacteria</taxon>
        <taxon>Hyphomicrobiales</taxon>
        <taxon>Aurantimonadaceae</taxon>
        <taxon>Martelella</taxon>
    </lineage>
</organism>
<dbReference type="Pfam" id="PF02518">
    <property type="entry name" value="HATPase_c"/>
    <property type="match status" value="1"/>
</dbReference>
<evidence type="ECO:0000256" key="10">
    <source>
        <dbReference type="SAM" id="Phobius"/>
    </source>
</evidence>
<keyword evidence="4" id="KW-0597">Phosphoprotein</keyword>
<dbReference type="GO" id="GO:0000160">
    <property type="term" value="P:phosphorelay signal transduction system"/>
    <property type="evidence" value="ECO:0007669"/>
    <property type="project" value="TreeGrafter"/>
</dbReference>
<dbReference type="OrthoDB" id="9809567at2"/>
<evidence type="ECO:0000256" key="9">
    <source>
        <dbReference type="ARBA" id="ARBA00023136"/>
    </source>
</evidence>
<keyword evidence="9 10" id="KW-0472">Membrane</keyword>
<dbReference type="GO" id="GO:0004673">
    <property type="term" value="F:protein histidine kinase activity"/>
    <property type="evidence" value="ECO:0007669"/>
    <property type="project" value="UniProtKB-EC"/>
</dbReference>
<dbReference type="Gene3D" id="1.10.287.130">
    <property type="match status" value="1"/>
</dbReference>
<evidence type="ECO:0000256" key="3">
    <source>
        <dbReference type="ARBA" id="ARBA00012438"/>
    </source>
</evidence>
<keyword evidence="5" id="KW-0808">Transferase</keyword>
<feature type="transmembrane region" description="Helical" evidence="10">
    <location>
        <begin position="172"/>
        <end position="195"/>
    </location>
</feature>
<dbReference type="InterPro" id="IPR005467">
    <property type="entry name" value="His_kinase_dom"/>
</dbReference>
<protein>
    <recommendedName>
        <fullName evidence="3">histidine kinase</fullName>
        <ecNumber evidence="3">2.7.13.3</ecNumber>
    </recommendedName>
</protein>
<dbReference type="PROSITE" id="PS50109">
    <property type="entry name" value="HIS_KIN"/>
    <property type="match status" value="1"/>
</dbReference>
<dbReference type="GO" id="GO:0005886">
    <property type="term" value="C:plasma membrane"/>
    <property type="evidence" value="ECO:0007669"/>
    <property type="project" value="TreeGrafter"/>
</dbReference>
<evidence type="ECO:0000256" key="8">
    <source>
        <dbReference type="ARBA" id="ARBA00022989"/>
    </source>
</evidence>
<keyword evidence="6 10" id="KW-0812">Transmembrane</keyword>
<dbReference type="Proteomes" id="UP000318801">
    <property type="component" value="Unassembled WGS sequence"/>
</dbReference>
<evidence type="ECO:0000259" key="11">
    <source>
        <dbReference type="PROSITE" id="PS50109"/>
    </source>
</evidence>
<evidence type="ECO:0000256" key="2">
    <source>
        <dbReference type="ARBA" id="ARBA00004370"/>
    </source>
</evidence>
<dbReference type="InterPro" id="IPR004358">
    <property type="entry name" value="Sig_transdc_His_kin-like_C"/>
</dbReference>
<evidence type="ECO:0000256" key="7">
    <source>
        <dbReference type="ARBA" id="ARBA00022777"/>
    </source>
</evidence>
<comment type="caution">
    <text evidence="12">The sequence shown here is derived from an EMBL/GenBank/DDBJ whole genome shotgun (WGS) entry which is preliminary data.</text>
</comment>
<keyword evidence="7 12" id="KW-0418">Kinase</keyword>
<dbReference type="AlphaFoldDB" id="A0A506UCQ1"/>
<evidence type="ECO:0000256" key="1">
    <source>
        <dbReference type="ARBA" id="ARBA00000085"/>
    </source>
</evidence>
<dbReference type="Gene3D" id="3.30.565.10">
    <property type="entry name" value="Histidine kinase-like ATPase, C-terminal domain"/>
    <property type="match status" value="1"/>
</dbReference>
<dbReference type="SUPFAM" id="SSF55874">
    <property type="entry name" value="ATPase domain of HSP90 chaperone/DNA topoisomerase II/histidine kinase"/>
    <property type="match status" value="1"/>
</dbReference>
<sequence>MRIRSLTSRSLALTTFWCVVALVVIAFVISALYKQAAERGFRQLLQAEMYNVINSVSINHKGELAGSPQLGDLRYQQPSTGWYWVVDPLYAEGARSLTSPSLGSGSLPTAADAVPYDGNFRRSYVVHDGKGNNLTVLETTVVLDDDGRTARFRVTGNRKAVEEDVRWFSRRLYLALALFGVASILVNALAILWALKPLDETQRALSEISETGEGNLAGAFPAEIQPLVDEINALLANNRAIVERARMQVGNLAHSLKTPIAVLVNEAQEMDEKQGKLITSQVGVMQAQVTAYLNRARIAAQSESVLTRCDVLPTLERLRRVMRRLNPDLEFELSCDEKLVAMTEQQDLEEVIGNLLENAGRFATEKVSIVAGYLEERQGGHDKSWIEIRVEDDGPGLTPDQIKRAMKRGQRLDENGPGAGLGLSIVDDIVNAYGGSFELSGLAGSGLRARVVLPGKRI</sequence>
<evidence type="ECO:0000256" key="5">
    <source>
        <dbReference type="ARBA" id="ARBA00022679"/>
    </source>
</evidence>
<feature type="domain" description="Histidine kinase" evidence="11">
    <location>
        <begin position="251"/>
        <end position="457"/>
    </location>
</feature>
<reference evidence="12 13" key="1">
    <citation type="submission" date="2019-06" db="EMBL/GenBank/DDBJ databases">
        <authorList>
            <person name="Li M."/>
        </authorList>
    </citation>
    <scope>NUCLEOTIDE SEQUENCE [LARGE SCALE GENOMIC DNA]</scope>
    <source>
        <strain evidence="12 13">BGMRC2036</strain>
    </source>
</reference>
<comment type="catalytic activity">
    <reaction evidence="1">
        <text>ATP + protein L-histidine = ADP + protein N-phospho-L-histidine.</text>
        <dbReference type="EC" id="2.7.13.3"/>
    </reaction>
</comment>
<comment type="subcellular location">
    <subcellularLocation>
        <location evidence="2">Membrane</location>
    </subcellularLocation>
</comment>
<dbReference type="InterPro" id="IPR003594">
    <property type="entry name" value="HATPase_dom"/>
</dbReference>
<dbReference type="EMBL" id="VHLG01000009">
    <property type="protein sequence ID" value="TPW29527.1"/>
    <property type="molecule type" value="Genomic_DNA"/>
</dbReference>
<dbReference type="RefSeq" id="WP_141149721.1">
    <property type="nucleotide sequence ID" value="NZ_VHLG01000009.1"/>
</dbReference>
<dbReference type="PRINTS" id="PR00344">
    <property type="entry name" value="BCTRLSENSOR"/>
</dbReference>